<feature type="domain" description="DUF8159" evidence="1">
    <location>
        <begin position="6"/>
        <end position="38"/>
    </location>
</feature>
<dbReference type="AlphaFoldDB" id="A0ABD6BI61"/>
<gene>
    <name evidence="2" type="ORF">ACFR99_14130</name>
</gene>
<evidence type="ECO:0000259" key="1">
    <source>
        <dbReference type="Pfam" id="PF26490"/>
    </source>
</evidence>
<keyword evidence="3" id="KW-1185">Reference proteome</keyword>
<dbReference type="EMBL" id="JBHUDI010000009">
    <property type="protein sequence ID" value="MFD1564676.1"/>
    <property type="molecule type" value="Genomic_DNA"/>
</dbReference>
<sequence>MIPWTTIETTHAEAYNTGELSAAEYGELVVSTIESQRYEPDVDVSPET</sequence>
<dbReference type="RefSeq" id="WP_390289135.1">
    <property type="nucleotide sequence ID" value="NZ_JBHUDI010000009.1"/>
</dbReference>
<proteinExistence type="predicted"/>
<protein>
    <recommendedName>
        <fullName evidence="1">DUF8159 domain-containing protein</fullName>
    </recommendedName>
</protein>
<dbReference type="Proteomes" id="UP001597076">
    <property type="component" value="Unassembled WGS sequence"/>
</dbReference>
<name>A0ABD6BI61_9EURY</name>
<evidence type="ECO:0000313" key="3">
    <source>
        <dbReference type="Proteomes" id="UP001597076"/>
    </source>
</evidence>
<dbReference type="InterPro" id="IPR058473">
    <property type="entry name" value="DUF8159"/>
</dbReference>
<comment type="caution">
    <text evidence="2">The sequence shown here is derived from an EMBL/GenBank/DDBJ whole genome shotgun (WGS) entry which is preliminary data.</text>
</comment>
<reference evidence="2 3" key="1">
    <citation type="journal article" date="2019" name="Int. J. Syst. Evol. Microbiol.">
        <title>The Global Catalogue of Microorganisms (GCM) 10K type strain sequencing project: providing services to taxonomists for standard genome sequencing and annotation.</title>
        <authorList>
            <consortium name="The Broad Institute Genomics Platform"/>
            <consortium name="The Broad Institute Genome Sequencing Center for Infectious Disease"/>
            <person name="Wu L."/>
            <person name="Ma J."/>
        </authorList>
    </citation>
    <scope>NUCLEOTIDE SEQUENCE [LARGE SCALE GENOMIC DNA]</scope>
    <source>
        <strain evidence="2 3">CGMCC 1.12230</strain>
    </source>
</reference>
<dbReference type="Pfam" id="PF26490">
    <property type="entry name" value="DUF8159"/>
    <property type="match status" value="1"/>
</dbReference>
<accession>A0ABD6BI61</accession>
<organism evidence="2 3">
    <name type="scientific">Haloarchaeobius amylolyticus</name>
    <dbReference type="NCBI Taxonomy" id="1198296"/>
    <lineage>
        <taxon>Archaea</taxon>
        <taxon>Methanobacteriati</taxon>
        <taxon>Methanobacteriota</taxon>
        <taxon>Stenosarchaea group</taxon>
        <taxon>Halobacteria</taxon>
        <taxon>Halobacteriales</taxon>
        <taxon>Halorubellaceae</taxon>
        <taxon>Haloarchaeobius</taxon>
    </lineage>
</organism>
<evidence type="ECO:0000313" key="2">
    <source>
        <dbReference type="EMBL" id="MFD1564676.1"/>
    </source>
</evidence>